<dbReference type="GO" id="GO:0005886">
    <property type="term" value="C:plasma membrane"/>
    <property type="evidence" value="ECO:0007669"/>
    <property type="project" value="UniProtKB-SubCell"/>
</dbReference>
<keyword evidence="3" id="KW-0808">Transferase</keyword>
<comment type="caution">
    <text evidence="9">The sequence shown here is derived from an EMBL/GenBank/DDBJ whole genome shotgun (WGS) entry which is preliminary data.</text>
</comment>
<feature type="transmembrane region" description="Helical" evidence="8">
    <location>
        <begin position="309"/>
        <end position="330"/>
    </location>
</feature>
<dbReference type="Proteomes" id="UP000709437">
    <property type="component" value="Unassembled WGS sequence"/>
</dbReference>
<evidence type="ECO:0000256" key="6">
    <source>
        <dbReference type="ARBA" id="ARBA00023136"/>
    </source>
</evidence>
<gene>
    <name evidence="9" type="ORF">KK103_05225</name>
</gene>
<feature type="transmembrane region" description="Helical" evidence="8">
    <location>
        <begin position="383"/>
        <end position="402"/>
    </location>
</feature>
<dbReference type="RefSeq" id="WP_214562500.1">
    <property type="nucleotide sequence ID" value="NZ_JAHEWX010000004.1"/>
</dbReference>
<sequence length="414" mass="43332">MASGTTVASPIVLPAHRWWTGRAAVAFGAVAAVVTVVFSVLSLVPHLLPVDFLVYRSSVPVLLHGGDLYDGNLTDPKLGPGGMPFTYTPFAAIALTPTGLLGWHAAFVCWTVLSVTVIATVVLVFGRTAPGAAVRPRQVVLLVLACGTTIAVQHLVYGQINLLLMALVLVDVLGPRRLFGRQRPVGVLIGVAAAIKLTPALFIVFFAVTGQWRRCAWSTVGFVAATALGFVVLPGMSVHFWTDTVFHLSDRVDLTGHAIASSGNNSITGAVAGLAPGSVSWTPVLVGGAAVIGLAAARILHRRGRRIEAIVAIGLVAPMLSPISWIHHWVWILPGAILVFQRLGRRSHRVGFAVVVLGLTIPGPSFADFIASNAPALLAVAPLWRESLLLSATAIIAAMLTLPSAGAGERPLPA</sequence>
<feature type="transmembrane region" description="Helical" evidence="8">
    <location>
        <begin position="220"/>
        <end position="241"/>
    </location>
</feature>
<reference evidence="9" key="1">
    <citation type="submission" date="2021-05" db="EMBL/GenBank/DDBJ databases">
        <title>Whole genome sequence of Curtobacterium flaccumfaciens pv. flaccumfaciens strain CFBP 3417.</title>
        <authorList>
            <person name="Osdaghi E."/>
            <person name="Taghouti G."/>
            <person name="Portier P."/>
            <person name="Fazliarab A."/>
            <person name="Taghavi S.M."/>
            <person name="Briand M."/>
            <person name="Le-Saux M."/>
            <person name="Jacques M.-A."/>
        </authorList>
    </citation>
    <scope>NUCLEOTIDE SEQUENCE</scope>
    <source>
        <strain evidence="9">CFBP 3417</strain>
    </source>
</reference>
<dbReference type="InterPro" id="IPR018584">
    <property type="entry name" value="GT87"/>
</dbReference>
<feature type="transmembrane region" description="Helical" evidence="8">
    <location>
        <begin position="23"/>
        <end position="48"/>
    </location>
</feature>
<organism evidence="9 10">
    <name type="scientific">Curtobacterium flaccumfaciens pv. flaccumfaciens</name>
    <dbReference type="NCBI Taxonomy" id="138532"/>
    <lineage>
        <taxon>Bacteria</taxon>
        <taxon>Bacillati</taxon>
        <taxon>Actinomycetota</taxon>
        <taxon>Actinomycetes</taxon>
        <taxon>Micrococcales</taxon>
        <taxon>Microbacteriaceae</taxon>
        <taxon>Curtobacterium</taxon>
    </lineage>
</organism>
<evidence type="ECO:0000256" key="5">
    <source>
        <dbReference type="ARBA" id="ARBA00022989"/>
    </source>
</evidence>
<dbReference type="GO" id="GO:0016758">
    <property type="term" value="F:hexosyltransferase activity"/>
    <property type="evidence" value="ECO:0007669"/>
    <property type="project" value="InterPro"/>
</dbReference>
<evidence type="ECO:0000313" key="9">
    <source>
        <dbReference type="EMBL" id="MBT1541156.1"/>
    </source>
</evidence>
<evidence type="ECO:0000256" key="8">
    <source>
        <dbReference type="SAM" id="Phobius"/>
    </source>
</evidence>
<keyword evidence="2" id="KW-1003">Cell membrane</keyword>
<evidence type="ECO:0000256" key="3">
    <source>
        <dbReference type="ARBA" id="ARBA00022679"/>
    </source>
</evidence>
<feature type="transmembrane region" description="Helical" evidence="8">
    <location>
        <begin position="105"/>
        <end position="127"/>
    </location>
</feature>
<evidence type="ECO:0000256" key="4">
    <source>
        <dbReference type="ARBA" id="ARBA00022692"/>
    </source>
</evidence>
<comment type="subcellular location">
    <subcellularLocation>
        <location evidence="1">Cell membrane</location>
        <topology evidence="1">Multi-pass membrane protein</topology>
    </subcellularLocation>
</comment>
<keyword evidence="4 8" id="KW-0812">Transmembrane</keyword>
<evidence type="ECO:0000256" key="7">
    <source>
        <dbReference type="ARBA" id="ARBA00024033"/>
    </source>
</evidence>
<comment type="similarity">
    <text evidence="7">Belongs to the glycosyltransferase 87 family.</text>
</comment>
<dbReference type="EMBL" id="JAHEWX010000004">
    <property type="protein sequence ID" value="MBT1541156.1"/>
    <property type="molecule type" value="Genomic_DNA"/>
</dbReference>
<name>A0A9Q2W431_9MICO</name>
<protein>
    <submittedName>
        <fullName evidence="9">DUF2029 domain-containing protein</fullName>
    </submittedName>
</protein>
<evidence type="ECO:0000256" key="2">
    <source>
        <dbReference type="ARBA" id="ARBA00022475"/>
    </source>
</evidence>
<feature type="transmembrane region" description="Helical" evidence="8">
    <location>
        <begin position="350"/>
        <end position="371"/>
    </location>
</feature>
<evidence type="ECO:0000256" key="1">
    <source>
        <dbReference type="ARBA" id="ARBA00004651"/>
    </source>
</evidence>
<accession>A0A9Q2W431</accession>
<dbReference type="AlphaFoldDB" id="A0A9Q2W431"/>
<proteinExistence type="inferred from homology"/>
<feature type="transmembrane region" description="Helical" evidence="8">
    <location>
        <begin position="139"/>
        <end position="167"/>
    </location>
</feature>
<feature type="transmembrane region" description="Helical" evidence="8">
    <location>
        <begin position="187"/>
        <end position="208"/>
    </location>
</feature>
<feature type="transmembrane region" description="Helical" evidence="8">
    <location>
        <begin position="279"/>
        <end position="297"/>
    </location>
</feature>
<keyword evidence="5 8" id="KW-1133">Transmembrane helix</keyword>
<keyword evidence="6 8" id="KW-0472">Membrane</keyword>
<evidence type="ECO:0000313" key="10">
    <source>
        <dbReference type="Proteomes" id="UP000709437"/>
    </source>
</evidence>
<dbReference type="Pfam" id="PF09594">
    <property type="entry name" value="GT87"/>
    <property type="match status" value="1"/>
</dbReference>